<dbReference type="PANTHER" id="PTHR42770">
    <property type="entry name" value="AMINO ACID TRANSPORTER-RELATED"/>
    <property type="match status" value="1"/>
</dbReference>
<feature type="transmembrane region" description="Helical" evidence="5">
    <location>
        <begin position="208"/>
        <end position="233"/>
    </location>
</feature>
<feature type="domain" description="Amino acid permease/ SLC12A" evidence="6">
    <location>
        <begin position="40"/>
        <end position="446"/>
    </location>
</feature>
<feature type="transmembrane region" description="Helical" evidence="5">
    <location>
        <begin position="140"/>
        <end position="161"/>
    </location>
</feature>
<sequence>MSTTPAPSAVKAAPESNLQRDSISVAGIVFLVLAAASPVIGLTGAVPVSIVIGNGIGVSLAYIVIGLVLLLFAVGYVLMSRHVTDAGALYAYAAKGLGNTAGAGVAGIAVYAYTAVQIAIYGFFGAVSTAMVNPLLGTDIPWWVASLALICLVQVFGYLHLELGAKVLGVLLVGEWGVMLAMAASVAIQGGAGEGFAVGEVFSFDALVAGAPGVALMFAFASSLGFEAAAVFGEEVKNPRKSIPRATYLSVVLIMAFFAFTTWMITVGYGPGNVVAEAGKALETGDTASFIYALGDRYLGGWAPVMMSIFVVTSTFAAALAFHNGIARYLFALGRGGLLPDALGRVHPKTGAPLVASVAQTAGAAGIIVLFALLNADPIAVVFSWSGGIAVIGLLAAYLLVSLSVLVYFRRNRTEDARLFNSLIAPALSLLTMGATLWVIILNFNTLVGGTNELSAVLVLSVVAVFVAGAVRAKLLQARNRSLLDPEIPQPAARP</sequence>
<keyword evidence="4 5" id="KW-0472">Membrane</keyword>
<proteinExistence type="predicted"/>
<feature type="transmembrane region" description="Helical" evidence="5">
    <location>
        <begin position="454"/>
        <end position="473"/>
    </location>
</feature>
<feature type="transmembrane region" description="Helical" evidence="5">
    <location>
        <begin position="379"/>
        <end position="407"/>
    </location>
</feature>
<evidence type="ECO:0000313" key="8">
    <source>
        <dbReference type="Proteomes" id="UP001500752"/>
    </source>
</evidence>
<feature type="transmembrane region" description="Helical" evidence="5">
    <location>
        <begin position="352"/>
        <end position="373"/>
    </location>
</feature>
<dbReference type="InterPro" id="IPR004841">
    <property type="entry name" value="AA-permease/SLC12A_dom"/>
</dbReference>
<dbReference type="PANTHER" id="PTHR42770:SF16">
    <property type="entry name" value="AMINO ACID PERMEASE"/>
    <property type="match status" value="1"/>
</dbReference>
<dbReference type="PIRSF" id="PIRSF006060">
    <property type="entry name" value="AA_transporter"/>
    <property type="match status" value="1"/>
</dbReference>
<feature type="transmembrane region" description="Helical" evidence="5">
    <location>
        <begin position="245"/>
        <end position="265"/>
    </location>
</feature>
<feature type="transmembrane region" description="Helical" evidence="5">
    <location>
        <begin position="25"/>
        <end position="50"/>
    </location>
</feature>
<organism evidence="7 8">
    <name type="scientific">Arthrobacter ginkgonis</name>
    <dbReference type="NCBI Taxonomy" id="1630594"/>
    <lineage>
        <taxon>Bacteria</taxon>
        <taxon>Bacillati</taxon>
        <taxon>Actinomycetota</taxon>
        <taxon>Actinomycetes</taxon>
        <taxon>Micrococcales</taxon>
        <taxon>Micrococcaceae</taxon>
        <taxon>Arthrobacter</taxon>
    </lineage>
</organism>
<keyword evidence="3 5" id="KW-1133">Transmembrane helix</keyword>
<evidence type="ECO:0000256" key="4">
    <source>
        <dbReference type="ARBA" id="ARBA00023136"/>
    </source>
</evidence>
<evidence type="ECO:0000256" key="1">
    <source>
        <dbReference type="ARBA" id="ARBA00004141"/>
    </source>
</evidence>
<dbReference type="EMBL" id="BAABEO010000015">
    <property type="protein sequence ID" value="GAA3684314.1"/>
    <property type="molecule type" value="Genomic_DNA"/>
</dbReference>
<evidence type="ECO:0000256" key="3">
    <source>
        <dbReference type="ARBA" id="ARBA00022989"/>
    </source>
</evidence>
<feature type="transmembrane region" description="Helical" evidence="5">
    <location>
        <begin position="56"/>
        <end position="79"/>
    </location>
</feature>
<keyword evidence="8" id="KW-1185">Reference proteome</keyword>
<comment type="caution">
    <text evidence="7">The sequence shown here is derived from an EMBL/GenBank/DDBJ whole genome shotgun (WGS) entry which is preliminary data.</text>
</comment>
<dbReference type="Pfam" id="PF00324">
    <property type="entry name" value="AA_permease"/>
    <property type="match status" value="1"/>
</dbReference>
<evidence type="ECO:0000313" key="7">
    <source>
        <dbReference type="EMBL" id="GAA3684314.1"/>
    </source>
</evidence>
<feature type="transmembrane region" description="Helical" evidence="5">
    <location>
        <begin position="305"/>
        <end position="331"/>
    </location>
</feature>
<evidence type="ECO:0000256" key="5">
    <source>
        <dbReference type="SAM" id="Phobius"/>
    </source>
</evidence>
<dbReference type="RefSeq" id="WP_345150834.1">
    <property type="nucleotide sequence ID" value="NZ_BAABEO010000015.1"/>
</dbReference>
<feature type="transmembrane region" description="Helical" evidence="5">
    <location>
        <begin position="419"/>
        <end position="442"/>
    </location>
</feature>
<evidence type="ECO:0000259" key="6">
    <source>
        <dbReference type="Pfam" id="PF00324"/>
    </source>
</evidence>
<dbReference type="Proteomes" id="UP001500752">
    <property type="component" value="Unassembled WGS sequence"/>
</dbReference>
<reference evidence="8" key="1">
    <citation type="journal article" date="2019" name="Int. J. Syst. Evol. Microbiol.">
        <title>The Global Catalogue of Microorganisms (GCM) 10K type strain sequencing project: providing services to taxonomists for standard genome sequencing and annotation.</title>
        <authorList>
            <consortium name="The Broad Institute Genomics Platform"/>
            <consortium name="The Broad Institute Genome Sequencing Center for Infectious Disease"/>
            <person name="Wu L."/>
            <person name="Ma J."/>
        </authorList>
    </citation>
    <scope>NUCLEOTIDE SEQUENCE [LARGE SCALE GENOMIC DNA]</scope>
    <source>
        <strain evidence="8">JCM 30742</strain>
    </source>
</reference>
<dbReference type="InterPro" id="IPR050367">
    <property type="entry name" value="APC_superfamily"/>
</dbReference>
<protein>
    <submittedName>
        <fullName evidence="7">APC family permease</fullName>
    </submittedName>
</protein>
<gene>
    <name evidence="7" type="ORF">GCM10023081_22470</name>
</gene>
<feature type="transmembrane region" description="Helical" evidence="5">
    <location>
        <begin position="100"/>
        <end position="120"/>
    </location>
</feature>
<dbReference type="Gene3D" id="1.20.1740.10">
    <property type="entry name" value="Amino acid/polyamine transporter I"/>
    <property type="match status" value="1"/>
</dbReference>
<evidence type="ECO:0000256" key="2">
    <source>
        <dbReference type="ARBA" id="ARBA00022692"/>
    </source>
</evidence>
<feature type="transmembrane region" description="Helical" evidence="5">
    <location>
        <begin position="168"/>
        <end position="188"/>
    </location>
</feature>
<name>A0ABP7CDG7_9MICC</name>
<comment type="subcellular location">
    <subcellularLocation>
        <location evidence="1">Membrane</location>
        <topology evidence="1">Multi-pass membrane protein</topology>
    </subcellularLocation>
</comment>
<keyword evidence="2 5" id="KW-0812">Transmembrane</keyword>
<accession>A0ABP7CDG7</accession>